<evidence type="ECO:0000256" key="11">
    <source>
        <dbReference type="SAM" id="SignalP"/>
    </source>
</evidence>
<evidence type="ECO:0000256" key="3">
    <source>
        <dbReference type="ARBA" id="ARBA00022448"/>
    </source>
</evidence>
<evidence type="ECO:0000256" key="1">
    <source>
        <dbReference type="ARBA" id="ARBA00004571"/>
    </source>
</evidence>
<name>A0ABT0WKF3_9BURK</name>
<dbReference type="Pfam" id="PF13609">
    <property type="entry name" value="Porin_4"/>
    <property type="match status" value="1"/>
</dbReference>
<dbReference type="PRINTS" id="PR00184">
    <property type="entry name" value="NEISSPPORIN"/>
</dbReference>
<dbReference type="PANTHER" id="PTHR34501:SF9">
    <property type="entry name" value="MAJOR OUTER MEMBRANE PROTEIN P.IA"/>
    <property type="match status" value="1"/>
</dbReference>
<accession>A0ABT0WKF3</accession>
<dbReference type="Gene3D" id="2.40.160.10">
    <property type="entry name" value="Porin"/>
    <property type="match status" value="1"/>
</dbReference>
<dbReference type="InterPro" id="IPR002299">
    <property type="entry name" value="Porin_Neis"/>
</dbReference>
<evidence type="ECO:0000313" key="14">
    <source>
        <dbReference type="Proteomes" id="UP001202243"/>
    </source>
</evidence>
<sequence>MNTTCMRAAALAVSTLIGANVCAQSNVSIYGVVDAAMAYTSNQGGNSNTYMRSGNLSASKIGFQGVEDLGGDLKALFLLENGFESDTGAQSSASSLFNRQAYVGLQSAAYGSVTAGRQYTPYYLLVGSLASSNVLTGATGAHPGDIDGLDTTVRISNSVTYSMPAWRGLQASAQYGFGEAADGNAVGSSFSAAVKYSTSPAEFALGYLKLKNGQNNASAMAMSTQGGWNSNASGSFGISAINQGYASAESVQFVAASARYTMGKWMMGANASNVQYEAGSRSAFRDTAIFNTAGLISSYQLTPQWFLAAGYSDTFASHANGIADRARYRQLSFEQTYALSKRTAIYLIEARQLARGQTLGQDGAIVNAVASVGDSQNGTPSSTGGQSVVMVGLKHSF</sequence>
<evidence type="ECO:0000256" key="7">
    <source>
        <dbReference type="ARBA" id="ARBA00023065"/>
    </source>
</evidence>
<comment type="subcellular location">
    <subcellularLocation>
        <location evidence="1">Cell outer membrane</location>
        <topology evidence="1">Multi-pass membrane protein</topology>
    </subcellularLocation>
</comment>
<keyword evidence="7" id="KW-0406">Ion transport</keyword>
<dbReference type="CDD" id="cd00342">
    <property type="entry name" value="gram_neg_porins"/>
    <property type="match status" value="1"/>
</dbReference>
<gene>
    <name evidence="13" type="ORF">NCG91_02855</name>
</gene>
<evidence type="ECO:0000256" key="10">
    <source>
        <dbReference type="ARBA" id="ARBA00023237"/>
    </source>
</evidence>
<keyword evidence="3" id="KW-0813">Transport</keyword>
<dbReference type="InterPro" id="IPR023614">
    <property type="entry name" value="Porin_dom_sf"/>
</dbReference>
<dbReference type="PRINTS" id="PR00182">
    <property type="entry name" value="ECOLNEIPORIN"/>
</dbReference>
<dbReference type="PANTHER" id="PTHR34501">
    <property type="entry name" value="PROTEIN YDDL-RELATED"/>
    <property type="match status" value="1"/>
</dbReference>
<evidence type="ECO:0000256" key="9">
    <source>
        <dbReference type="ARBA" id="ARBA00023136"/>
    </source>
</evidence>
<comment type="caution">
    <text evidence="13">The sequence shown here is derived from an EMBL/GenBank/DDBJ whole genome shotgun (WGS) entry which is preliminary data.</text>
</comment>
<dbReference type="RefSeq" id="WP_251348490.1">
    <property type="nucleotide sequence ID" value="NZ_JAMQGR010000001.1"/>
</dbReference>
<evidence type="ECO:0000313" key="13">
    <source>
        <dbReference type="EMBL" id="MCM2564520.1"/>
    </source>
</evidence>
<keyword evidence="5" id="KW-0812">Transmembrane</keyword>
<dbReference type="InterPro" id="IPR050298">
    <property type="entry name" value="Gram-neg_bact_OMP"/>
</dbReference>
<feature type="chain" id="PRO_5045484193" evidence="11">
    <location>
        <begin position="24"/>
        <end position="397"/>
    </location>
</feature>
<dbReference type="EMBL" id="JAMQGR010000001">
    <property type="protein sequence ID" value="MCM2564520.1"/>
    <property type="molecule type" value="Genomic_DNA"/>
</dbReference>
<organism evidence="13 14">
    <name type="scientific">Janthinobacterium kumbetense</name>
    <dbReference type="NCBI Taxonomy" id="2950280"/>
    <lineage>
        <taxon>Bacteria</taxon>
        <taxon>Pseudomonadati</taxon>
        <taxon>Pseudomonadota</taxon>
        <taxon>Betaproteobacteria</taxon>
        <taxon>Burkholderiales</taxon>
        <taxon>Oxalobacteraceae</taxon>
        <taxon>Janthinobacterium</taxon>
    </lineage>
</organism>
<comment type="subunit">
    <text evidence="2">Homotrimer.</text>
</comment>
<keyword evidence="14" id="KW-1185">Reference proteome</keyword>
<keyword evidence="4" id="KW-1134">Transmembrane beta strand</keyword>
<protein>
    <submittedName>
        <fullName evidence="13">Porin</fullName>
    </submittedName>
</protein>
<dbReference type="InterPro" id="IPR001702">
    <property type="entry name" value="Porin_Gram-ve"/>
</dbReference>
<evidence type="ECO:0000256" key="6">
    <source>
        <dbReference type="ARBA" id="ARBA00022729"/>
    </source>
</evidence>
<reference evidence="13 14" key="1">
    <citation type="submission" date="2022-06" db="EMBL/GenBank/DDBJ databases">
        <title>Janthinobacterium kumbetensis sp. nov., isolated from spring water in Turkey.</title>
        <authorList>
            <person name="Inan Bektas K."/>
            <person name="Belduz A.A."/>
            <person name="Canakci S."/>
            <person name="Nalcaoglu A."/>
            <person name="Ceylan E."/>
            <person name="Kati H."/>
        </authorList>
    </citation>
    <scope>NUCLEOTIDE SEQUENCE [LARGE SCALE GENOMIC DNA]</scope>
    <source>
        <strain evidence="13 14">GK</strain>
    </source>
</reference>
<evidence type="ECO:0000256" key="8">
    <source>
        <dbReference type="ARBA" id="ARBA00023114"/>
    </source>
</evidence>
<keyword evidence="9" id="KW-0472">Membrane</keyword>
<dbReference type="InterPro" id="IPR033900">
    <property type="entry name" value="Gram_neg_porin_domain"/>
</dbReference>
<evidence type="ECO:0000256" key="4">
    <source>
        <dbReference type="ARBA" id="ARBA00022452"/>
    </source>
</evidence>
<evidence type="ECO:0000259" key="12">
    <source>
        <dbReference type="Pfam" id="PF13609"/>
    </source>
</evidence>
<evidence type="ECO:0000256" key="5">
    <source>
        <dbReference type="ARBA" id="ARBA00022692"/>
    </source>
</evidence>
<feature type="signal peptide" evidence="11">
    <location>
        <begin position="1"/>
        <end position="23"/>
    </location>
</feature>
<keyword evidence="6 11" id="KW-0732">Signal</keyword>
<proteinExistence type="predicted"/>
<feature type="domain" description="Porin" evidence="12">
    <location>
        <begin position="10"/>
        <end position="346"/>
    </location>
</feature>
<keyword evidence="8" id="KW-0626">Porin</keyword>
<dbReference type="SUPFAM" id="SSF56935">
    <property type="entry name" value="Porins"/>
    <property type="match status" value="1"/>
</dbReference>
<dbReference type="Proteomes" id="UP001202243">
    <property type="component" value="Unassembled WGS sequence"/>
</dbReference>
<evidence type="ECO:0000256" key="2">
    <source>
        <dbReference type="ARBA" id="ARBA00011233"/>
    </source>
</evidence>
<keyword evidence="10" id="KW-0998">Cell outer membrane</keyword>